<dbReference type="AlphaFoldDB" id="A0AAE0VZ42"/>
<reference evidence="1" key="3">
    <citation type="submission" date="2023-05" db="EMBL/GenBank/DDBJ databases">
        <authorList>
            <person name="Smith C.H."/>
        </authorList>
    </citation>
    <scope>NUCLEOTIDE SEQUENCE</scope>
    <source>
        <strain evidence="1">CHS0354</strain>
        <tissue evidence="1">Mantle</tissue>
    </source>
</reference>
<reference evidence="1" key="2">
    <citation type="journal article" date="2021" name="Genome Biol. Evol.">
        <title>Developing a high-quality reference genome for a parasitic bivalve with doubly uniparental inheritance (Bivalvia: Unionida).</title>
        <authorList>
            <person name="Smith C.H."/>
        </authorList>
    </citation>
    <scope>NUCLEOTIDE SEQUENCE</scope>
    <source>
        <strain evidence="1">CHS0354</strain>
        <tissue evidence="1">Mantle</tissue>
    </source>
</reference>
<proteinExistence type="predicted"/>
<dbReference type="EMBL" id="JAEAOA010000812">
    <property type="protein sequence ID" value="KAK3594557.1"/>
    <property type="molecule type" value="Genomic_DNA"/>
</dbReference>
<gene>
    <name evidence="1" type="ORF">CHS0354_013319</name>
</gene>
<name>A0AAE0VZ42_9BIVA</name>
<reference evidence="1" key="1">
    <citation type="journal article" date="2021" name="Genome Biol. Evol.">
        <title>A High-Quality Reference Genome for a Parasitic Bivalve with Doubly Uniparental Inheritance (Bivalvia: Unionida).</title>
        <authorList>
            <person name="Smith C.H."/>
        </authorList>
    </citation>
    <scope>NUCLEOTIDE SEQUENCE</scope>
    <source>
        <strain evidence="1">CHS0354</strain>
    </source>
</reference>
<keyword evidence="2" id="KW-1185">Reference proteome</keyword>
<accession>A0AAE0VZ42</accession>
<organism evidence="1 2">
    <name type="scientific">Potamilus streckersoni</name>
    <dbReference type="NCBI Taxonomy" id="2493646"/>
    <lineage>
        <taxon>Eukaryota</taxon>
        <taxon>Metazoa</taxon>
        <taxon>Spiralia</taxon>
        <taxon>Lophotrochozoa</taxon>
        <taxon>Mollusca</taxon>
        <taxon>Bivalvia</taxon>
        <taxon>Autobranchia</taxon>
        <taxon>Heteroconchia</taxon>
        <taxon>Palaeoheterodonta</taxon>
        <taxon>Unionida</taxon>
        <taxon>Unionoidea</taxon>
        <taxon>Unionidae</taxon>
        <taxon>Ambleminae</taxon>
        <taxon>Lampsilini</taxon>
        <taxon>Potamilus</taxon>
    </lineage>
</organism>
<sequence>MTTLSSMMQSAQPTTAKAAKLLFPFIETNCAFYAIAQKLENSMQGHTPETFHSLTTKLVEDCKKTDVTSEKLKLVGALICIGETEKVIVILEEIKGELNSHCIRLCGCYENKLRKNNAFSDKVLIENWPTEELLQKCAVYCVMYTNLEMSIVPKAMKMEFFRISATPASVKADTEPWKLKEKEEVLVDLMCFIIRDPDQAHKETSYNLLGYCLMEEGNLDEAFLCFAESI</sequence>
<dbReference type="Proteomes" id="UP001195483">
    <property type="component" value="Unassembled WGS sequence"/>
</dbReference>
<evidence type="ECO:0000313" key="2">
    <source>
        <dbReference type="Proteomes" id="UP001195483"/>
    </source>
</evidence>
<comment type="caution">
    <text evidence="1">The sequence shown here is derived from an EMBL/GenBank/DDBJ whole genome shotgun (WGS) entry which is preliminary data.</text>
</comment>
<protein>
    <submittedName>
        <fullName evidence="1">Uncharacterized protein</fullName>
    </submittedName>
</protein>
<evidence type="ECO:0000313" key="1">
    <source>
        <dbReference type="EMBL" id="KAK3594557.1"/>
    </source>
</evidence>